<evidence type="ECO:0000313" key="3">
    <source>
        <dbReference type="Proteomes" id="UP000000311"/>
    </source>
</evidence>
<name>E2A2C7_CAMFO</name>
<dbReference type="EMBL" id="GL436034">
    <property type="protein sequence ID" value="EFN72418.1"/>
    <property type="molecule type" value="Genomic_DNA"/>
</dbReference>
<proteinExistence type="predicted"/>
<evidence type="ECO:0000313" key="2">
    <source>
        <dbReference type="EMBL" id="EFN72418.1"/>
    </source>
</evidence>
<dbReference type="AlphaFoldDB" id="E2A2C7"/>
<protein>
    <submittedName>
        <fullName evidence="2">Uncharacterized protein</fullName>
    </submittedName>
</protein>
<feature type="region of interest" description="Disordered" evidence="1">
    <location>
        <begin position="1"/>
        <end position="23"/>
    </location>
</feature>
<dbReference type="Proteomes" id="UP000000311">
    <property type="component" value="Unassembled WGS sequence"/>
</dbReference>
<feature type="compositionally biased region" description="Basic and acidic residues" evidence="1">
    <location>
        <begin position="1"/>
        <end position="17"/>
    </location>
</feature>
<accession>E2A2C7</accession>
<evidence type="ECO:0000256" key="1">
    <source>
        <dbReference type="SAM" id="MobiDB-lite"/>
    </source>
</evidence>
<sequence length="164" mass="18940">MQRDISRRSPRSSERRTNQVSMEQRPSVLQRIFIVNHAALYRGHTEGGLRSLGQGLLVPRSYRRLPFPPNRRDHKSYDRQGTTHSRHFAFHPISTERKTHESLRFLPQSATHRTAAEHLTVDTTLGLTAEIQQLFHAVSRETQPVFCGLQSNHHALINFVSMKK</sequence>
<keyword evidence="3" id="KW-1185">Reference proteome</keyword>
<reference evidence="2 3" key="1">
    <citation type="journal article" date="2010" name="Science">
        <title>Genomic comparison of the ants Camponotus floridanus and Harpegnathos saltator.</title>
        <authorList>
            <person name="Bonasio R."/>
            <person name="Zhang G."/>
            <person name="Ye C."/>
            <person name="Mutti N.S."/>
            <person name="Fang X."/>
            <person name="Qin N."/>
            <person name="Donahue G."/>
            <person name="Yang P."/>
            <person name="Li Q."/>
            <person name="Li C."/>
            <person name="Zhang P."/>
            <person name="Huang Z."/>
            <person name="Berger S.L."/>
            <person name="Reinberg D."/>
            <person name="Wang J."/>
            <person name="Liebig J."/>
        </authorList>
    </citation>
    <scope>NUCLEOTIDE SEQUENCE [LARGE SCALE GENOMIC DNA]</scope>
    <source>
        <strain evidence="3">C129</strain>
    </source>
</reference>
<dbReference type="InParanoid" id="E2A2C7"/>
<feature type="region of interest" description="Disordered" evidence="1">
    <location>
        <begin position="63"/>
        <end position="82"/>
    </location>
</feature>
<gene>
    <name evidence="2" type="ORF">EAG_06379</name>
</gene>
<organism evidence="3">
    <name type="scientific">Camponotus floridanus</name>
    <name type="common">Florida carpenter ant</name>
    <dbReference type="NCBI Taxonomy" id="104421"/>
    <lineage>
        <taxon>Eukaryota</taxon>
        <taxon>Metazoa</taxon>
        <taxon>Ecdysozoa</taxon>
        <taxon>Arthropoda</taxon>
        <taxon>Hexapoda</taxon>
        <taxon>Insecta</taxon>
        <taxon>Pterygota</taxon>
        <taxon>Neoptera</taxon>
        <taxon>Endopterygota</taxon>
        <taxon>Hymenoptera</taxon>
        <taxon>Apocrita</taxon>
        <taxon>Aculeata</taxon>
        <taxon>Formicoidea</taxon>
        <taxon>Formicidae</taxon>
        <taxon>Formicinae</taxon>
        <taxon>Camponotus</taxon>
    </lineage>
</organism>